<organism evidence="2 3">
    <name type="scientific">Phytophthora megakarya</name>
    <dbReference type="NCBI Taxonomy" id="4795"/>
    <lineage>
        <taxon>Eukaryota</taxon>
        <taxon>Sar</taxon>
        <taxon>Stramenopiles</taxon>
        <taxon>Oomycota</taxon>
        <taxon>Peronosporomycetes</taxon>
        <taxon>Peronosporales</taxon>
        <taxon>Peronosporaceae</taxon>
        <taxon>Phytophthora</taxon>
    </lineage>
</organism>
<keyword evidence="1" id="KW-0732">Signal</keyword>
<name>A0A225UPT9_9STRA</name>
<accession>A0A225UPT9</accession>
<evidence type="ECO:0000313" key="3">
    <source>
        <dbReference type="Proteomes" id="UP000198211"/>
    </source>
</evidence>
<comment type="caution">
    <text evidence="2">The sequence shown here is derived from an EMBL/GenBank/DDBJ whole genome shotgun (WGS) entry which is preliminary data.</text>
</comment>
<keyword evidence="3" id="KW-1185">Reference proteome</keyword>
<dbReference type="AlphaFoldDB" id="A0A225UPT9"/>
<feature type="signal peptide" evidence="1">
    <location>
        <begin position="1"/>
        <end position="28"/>
    </location>
</feature>
<reference evidence="3" key="1">
    <citation type="submission" date="2017-03" db="EMBL/GenBank/DDBJ databases">
        <title>Phytopthora megakarya and P. palmivora, two closely related causual agents of cacao black pod achieved similar genome size and gene model numbers by different mechanisms.</title>
        <authorList>
            <person name="Ali S."/>
            <person name="Shao J."/>
            <person name="Larry D.J."/>
            <person name="Kronmiller B."/>
            <person name="Shen D."/>
            <person name="Strem M.D."/>
            <person name="Melnick R.L."/>
            <person name="Guiltinan M.J."/>
            <person name="Tyler B.M."/>
            <person name="Meinhardt L.W."/>
            <person name="Bailey B.A."/>
        </authorList>
    </citation>
    <scope>NUCLEOTIDE SEQUENCE [LARGE SCALE GENOMIC DNA]</scope>
    <source>
        <strain evidence="3">zdho120</strain>
    </source>
</reference>
<feature type="chain" id="PRO_5013279639" evidence="1">
    <location>
        <begin position="29"/>
        <end position="157"/>
    </location>
</feature>
<dbReference type="PROSITE" id="PS51257">
    <property type="entry name" value="PROKAR_LIPOPROTEIN"/>
    <property type="match status" value="1"/>
</dbReference>
<proteinExistence type="predicted"/>
<evidence type="ECO:0000313" key="2">
    <source>
        <dbReference type="EMBL" id="OWY94129.1"/>
    </source>
</evidence>
<gene>
    <name evidence="2" type="ORF">PHMEG_00036227</name>
</gene>
<dbReference type="Proteomes" id="UP000198211">
    <property type="component" value="Unassembled WGS sequence"/>
</dbReference>
<sequence length="157" mass="17948">MHRRLKLVFGVIVAFSAITFSCFDVVSAADKSTLKESTNVRSTGYSNRFLRLAENNVDKSSNKKDDKHVKENTGEDKEERGFSLINKTFNGLEKVFGREMVYKWRVKFVVTLFRIMKKAGVTPNIFRNAARMEKATPKEKEAYKIIANAYAFVYGTV</sequence>
<protein>
    <submittedName>
        <fullName evidence="2">RxLR effector protein</fullName>
    </submittedName>
</protein>
<evidence type="ECO:0000256" key="1">
    <source>
        <dbReference type="SAM" id="SignalP"/>
    </source>
</evidence>
<dbReference type="EMBL" id="NBNE01014862">
    <property type="protein sequence ID" value="OWY94129.1"/>
    <property type="molecule type" value="Genomic_DNA"/>
</dbReference>